<proteinExistence type="predicted"/>
<protein>
    <submittedName>
        <fullName evidence="1">Alternative ribosome-rescue factor A</fullName>
    </submittedName>
</protein>
<gene>
    <name evidence="1" type="primary">arfA</name>
    <name evidence="1" type="ORF">NCTC12872_00792</name>
</gene>
<dbReference type="OrthoDB" id="8603552at2"/>
<organism evidence="1 2">
    <name type="scientific">Phocoenobacter uteri</name>
    <dbReference type="NCBI Taxonomy" id="146806"/>
    <lineage>
        <taxon>Bacteria</taxon>
        <taxon>Pseudomonadati</taxon>
        <taxon>Pseudomonadota</taxon>
        <taxon>Gammaproteobacteria</taxon>
        <taxon>Pasteurellales</taxon>
        <taxon>Pasteurellaceae</taxon>
        <taxon>Phocoenobacter</taxon>
    </lineage>
</organism>
<name>A0A379C977_9PAST</name>
<evidence type="ECO:0000313" key="2">
    <source>
        <dbReference type="Proteomes" id="UP000255417"/>
    </source>
</evidence>
<dbReference type="InterPro" id="IPR005589">
    <property type="entry name" value="ArfA"/>
</dbReference>
<accession>A0A379C977</accession>
<evidence type="ECO:0000313" key="1">
    <source>
        <dbReference type="EMBL" id="SUB58824.1"/>
    </source>
</evidence>
<dbReference type="GO" id="GO:0072344">
    <property type="term" value="P:rescue of stalled ribosome"/>
    <property type="evidence" value="ECO:0007669"/>
    <property type="project" value="InterPro"/>
</dbReference>
<dbReference type="Pfam" id="PF03889">
    <property type="entry name" value="ArfA"/>
    <property type="match status" value="1"/>
</dbReference>
<dbReference type="AlphaFoldDB" id="A0A379C977"/>
<dbReference type="EMBL" id="UGTA01000001">
    <property type="protein sequence ID" value="SUB58824.1"/>
    <property type="molecule type" value="Genomic_DNA"/>
</dbReference>
<keyword evidence="2" id="KW-1185">Reference proteome</keyword>
<dbReference type="RefSeq" id="WP_115315334.1">
    <property type="nucleotide sequence ID" value="NZ_LWIF01000001.1"/>
</dbReference>
<dbReference type="Proteomes" id="UP000255417">
    <property type="component" value="Unassembled WGS sequence"/>
</dbReference>
<reference evidence="1 2" key="1">
    <citation type="submission" date="2018-06" db="EMBL/GenBank/DDBJ databases">
        <authorList>
            <consortium name="Pathogen Informatics"/>
            <person name="Doyle S."/>
        </authorList>
    </citation>
    <scope>NUCLEOTIDE SEQUENCE [LARGE SCALE GENOMIC DNA]</scope>
    <source>
        <strain evidence="1 2">NCTC12872</strain>
    </source>
</reference>
<sequence>MAKLNYNHQRGEIKESVIKAMVTDPLFRTRIVKSKKGKGSYQRNEKHRKAVLKGESPFKNILVRFFLNGFFKSYYHHN</sequence>